<accession>A0A2R4VYJ7</accession>
<dbReference type="AlphaFoldDB" id="A0A2R4VYJ7"/>
<comment type="subunit">
    <text evidence="9">Forms a complex with SecF. Part of the essential Sec protein translocation apparatus which comprises SecA, SecYEG and auxiliary proteins SecDF. Other proteins may also be involved.</text>
</comment>
<evidence type="ECO:0000256" key="2">
    <source>
        <dbReference type="ARBA" id="ARBA00022448"/>
    </source>
</evidence>
<dbReference type="RefSeq" id="WP_108307937.1">
    <property type="nucleotide sequence ID" value="NZ_CP020921.1"/>
</dbReference>
<keyword evidence="5 9" id="KW-0653">Protein transport</keyword>
<comment type="function">
    <text evidence="9">Part of the Sec protein translocase complex. Interacts with the SecYEG preprotein conducting channel. SecDF uses the proton motive force (PMF) to complete protein translocation after the ATP-dependent function of SecA.</text>
</comment>
<evidence type="ECO:0000256" key="8">
    <source>
        <dbReference type="ARBA" id="ARBA00023136"/>
    </source>
</evidence>
<dbReference type="PANTHER" id="PTHR30081:SF1">
    <property type="entry name" value="PROTEIN TRANSLOCASE SUBUNIT SECD"/>
    <property type="match status" value="1"/>
</dbReference>
<dbReference type="InterPro" id="IPR048631">
    <property type="entry name" value="SecD_1st"/>
</dbReference>
<feature type="transmembrane region" description="Helical" evidence="9">
    <location>
        <begin position="7"/>
        <end position="25"/>
    </location>
</feature>
<dbReference type="GO" id="GO:0043952">
    <property type="term" value="P:protein transport by the Sec complex"/>
    <property type="evidence" value="ECO:0007669"/>
    <property type="project" value="UniProtKB-UniRule"/>
</dbReference>
<feature type="compositionally biased region" description="Basic and acidic residues" evidence="10">
    <location>
        <begin position="461"/>
        <end position="474"/>
    </location>
</feature>
<dbReference type="FunFam" id="1.20.1640.10:FF:000004">
    <property type="entry name" value="Protein translocase subunit SecD"/>
    <property type="match status" value="1"/>
</dbReference>
<feature type="domain" description="SecDF P1 head subdomain" evidence="13">
    <location>
        <begin position="125"/>
        <end position="221"/>
    </location>
</feature>
<comment type="subcellular location">
    <subcellularLocation>
        <location evidence="1 9">Cell membrane</location>
        <topology evidence="1 9">Multi-pass membrane protein</topology>
    </subcellularLocation>
</comment>
<keyword evidence="15" id="KW-1185">Reference proteome</keyword>
<dbReference type="OrthoDB" id="9805019at2"/>
<dbReference type="GO" id="GO:0005886">
    <property type="term" value="C:plasma membrane"/>
    <property type="evidence" value="ECO:0007669"/>
    <property type="project" value="UniProtKB-SubCell"/>
</dbReference>
<keyword evidence="2 9" id="KW-0813">Transport</keyword>
<evidence type="ECO:0000313" key="14">
    <source>
        <dbReference type="EMBL" id="AWB09530.1"/>
    </source>
</evidence>
<evidence type="ECO:0000259" key="13">
    <source>
        <dbReference type="Pfam" id="PF22599"/>
    </source>
</evidence>
<dbReference type="InterPro" id="IPR054384">
    <property type="entry name" value="SecDF_P1_head"/>
</dbReference>
<dbReference type="InterPro" id="IPR005791">
    <property type="entry name" value="SecD"/>
</dbReference>
<proteinExistence type="inferred from homology"/>
<comment type="similarity">
    <text evidence="9">Belongs to the SecD/SecF family. SecD subfamily.</text>
</comment>
<gene>
    <name evidence="9" type="primary">secD</name>
    <name evidence="14" type="ORF">TDSAC_0143</name>
</gene>
<feature type="domain" description="Protein translocase subunit SecDF P1" evidence="12">
    <location>
        <begin position="56"/>
        <end position="112"/>
    </location>
</feature>
<dbReference type="GO" id="GO:0065002">
    <property type="term" value="P:intracellular protein transmembrane transport"/>
    <property type="evidence" value="ECO:0007669"/>
    <property type="project" value="UniProtKB-UniRule"/>
</dbReference>
<dbReference type="InterPro" id="IPR055344">
    <property type="entry name" value="SecD_SecF_C_bact"/>
</dbReference>
<sequence length="484" mass="52078">MKFRGLRWGIILIVLAAAIAINYLMPLKEGLDLQGGMEVVLEAQNTKNITVNREVMQGVKAVIENRVNGLGVSEPLIQLKGNNSVLVQLPGIKDYQNALNVIGKTAFLEFKEPIYDTATGQITGWKTVLTGADLQDAKVGYDSNSKPVVDITFNSEGAKKFAEVTANNINKPLAIFLDNKEISAPIVKEAITGGKAQISGNFTLQSAKELAIQIKAGALPVPVKLVEQRVVGPTIGKDAVDSGWKAGFIGLLLVAIFMVLYYRLPGLIADLALVLYGLIVLAIFKLIPVTLTLPGIAGFILSIGMAVDANILIFERLKEELRKGLPLISAMDLGFKRALPAIIDSNASTLITTAVLFTWGSSIIKGFAVTLAIGVIISFFTAVIISRALMDLVVHIEFFKKLGFYGAGVGINASITDEVPGETGISSSEASKPKTKIPVSLVQEINKDENGKGSSEVFSSGEREKKQEKVSTSRKDRKAKRRKK</sequence>
<dbReference type="NCBIfam" id="TIGR00916">
    <property type="entry name" value="2A0604s01"/>
    <property type="match status" value="1"/>
</dbReference>
<feature type="transmembrane region" description="Helical" evidence="9">
    <location>
        <begin position="338"/>
        <end position="360"/>
    </location>
</feature>
<dbReference type="Proteomes" id="UP000244792">
    <property type="component" value="Chromosome"/>
</dbReference>
<feature type="transmembrane region" description="Helical" evidence="9">
    <location>
        <begin position="293"/>
        <end position="317"/>
    </location>
</feature>
<protein>
    <recommendedName>
        <fullName evidence="9">Protein translocase subunit SecD</fullName>
    </recommendedName>
</protein>
<organism evidence="14 15">
    <name type="scientific">Thermodesulfobium acidiphilum</name>
    <dbReference type="NCBI Taxonomy" id="1794699"/>
    <lineage>
        <taxon>Bacteria</taxon>
        <taxon>Pseudomonadati</taxon>
        <taxon>Thermodesulfobiota</taxon>
        <taxon>Thermodesulfobiia</taxon>
        <taxon>Thermodesulfobiales</taxon>
        <taxon>Thermodesulfobiaceae</taxon>
        <taxon>Thermodesulfobium</taxon>
    </lineage>
</organism>
<dbReference type="Gene3D" id="3.30.1360.200">
    <property type="match status" value="1"/>
</dbReference>
<feature type="domain" description="Protein export membrane protein SecD/SecF C-terminal" evidence="11">
    <location>
        <begin position="225"/>
        <end position="390"/>
    </location>
</feature>
<evidence type="ECO:0000256" key="6">
    <source>
        <dbReference type="ARBA" id="ARBA00022989"/>
    </source>
</evidence>
<dbReference type="Pfam" id="PF22599">
    <property type="entry name" value="SecDF_P1_head"/>
    <property type="match status" value="1"/>
</dbReference>
<keyword evidence="3 9" id="KW-1003">Cell membrane</keyword>
<feature type="transmembrane region" description="Helical" evidence="9">
    <location>
        <begin position="267"/>
        <end position="287"/>
    </location>
</feature>
<evidence type="ECO:0000256" key="3">
    <source>
        <dbReference type="ARBA" id="ARBA00022475"/>
    </source>
</evidence>
<dbReference type="Gene3D" id="1.20.1640.10">
    <property type="entry name" value="Multidrug efflux transporter AcrB transmembrane domain"/>
    <property type="match status" value="1"/>
</dbReference>
<evidence type="ECO:0000259" key="11">
    <source>
        <dbReference type="Pfam" id="PF02355"/>
    </source>
</evidence>
<dbReference type="NCBIfam" id="TIGR01129">
    <property type="entry name" value="secD"/>
    <property type="match status" value="1"/>
</dbReference>
<dbReference type="InterPro" id="IPR048634">
    <property type="entry name" value="SecD_SecF_C"/>
</dbReference>
<dbReference type="KEGG" id="taci:TDSAC_0143"/>
<keyword evidence="8 9" id="KW-0472">Membrane</keyword>
<feature type="region of interest" description="Disordered" evidence="10">
    <location>
        <begin position="443"/>
        <end position="484"/>
    </location>
</feature>
<dbReference type="GO" id="GO:0006605">
    <property type="term" value="P:protein targeting"/>
    <property type="evidence" value="ECO:0007669"/>
    <property type="project" value="UniProtKB-UniRule"/>
</dbReference>
<evidence type="ECO:0000256" key="7">
    <source>
        <dbReference type="ARBA" id="ARBA00023010"/>
    </source>
</evidence>
<dbReference type="Gene3D" id="3.30.70.3400">
    <property type="match status" value="1"/>
</dbReference>
<keyword evidence="4 9" id="KW-0812">Transmembrane</keyword>
<dbReference type="Pfam" id="PF21760">
    <property type="entry name" value="SecD_1st"/>
    <property type="match status" value="1"/>
</dbReference>
<evidence type="ECO:0000256" key="4">
    <source>
        <dbReference type="ARBA" id="ARBA00022692"/>
    </source>
</evidence>
<evidence type="ECO:0000256" key="5">
    <source>
        <dbReference type="ARBA" id="ARBA00022927"/>
    </source>
</evidence>
<name>A0A2R4VYJ7_THEAF</name>
<evidence type="ECO:0000256" key="1">
    <source>
        <dbReference type="ARBA" id="ARBA00004651"/>
    </source>
</evidence>
<keyword evidence="6 9" id="KW-1133">Transmembrane helix</keyword>
<keyword evidence="7 9" id="KW-0811">Translocation</keyword>
<feature type="transmembrane region" description="Helical" evidence="9">
    <location>
        <begin position="366"/>
        <end position="390"/>
    </location>
</feature>
<feature type="compositionally biased region" description="Basic residues" evidence="10">
    <location>
        <begin position="475"/>
        <end position="484"/>
    </location>
</feature>
<dbReference type="Pfam" id="PF02355">
    <property type="entry name" value="SecD_SecF_C"/>
    <property type="match status" value="1"/>
</dbReference>
<reference evidence="14 15" key="1">
    <citation type="submission" date="2017-04" db="EMBL/GenBank/DDBJ databases">
        <title>Genomic insights into metabolism of Thermodesulfobium acidiphilum.</title>
        <authorList>
            <person name="Toshchakov S.V."/>
            <person name="Frolov E.N."/>
            <person name="Kublanov I.V."/>
            <person name="Samarov N.I."/>
            <person name="Novikov A."/>
            <person name="Lebedinsky A.V."/>
            <person name="Bonch-Osmolovskaya E.A."/>
            <person name="Chernyh N.A."/>
        </authorList>
    </citation>
    <scope>NUCLEOTIDE SEQUENCE [LARGE SCALE GENOMIC DNA]</scope>
    <source>
        <strain evidence="14 15">3127-1</strain>
    </source>
</reference>
<dbReference type="EMBL" id="CP020921">
    <property type="protein sequence ID" value="AWB09530.1"/>
    <property type="molecule type" value="Genomic_DNA"/>
</dbReference>
<evidence type="ECO:0000256" key="10">
    <source>
        <dbReference type="SAM" id="MobiDB-lite"/>
    </source>
</evidence>
<evidence type="ECO:0000313" key="15">
    <source>
        <dbReference type="Proteomes" id="UP000244792"/>
    </source>
</evidence>
<evidence type="ECO:0000256" key="9">
    <source>
        <dbReference type="HAMAP-Rule" id="MF_01463"/>
    </source>
</evidence>
<dbReference type="InterPro" id="IPR022813">
    <property type="entry name" value="SecD/SecF_arch_bac"/>
</dbReference>
<dbReference type="PANTHER" id="PTHR30081">
    <property type="entry name" value="PROTEIN-EXPORT MEMBRANE PROTEIN SEC"/>
    <property type="match status" value="1"/>
</dbReference>
<dbReference type="GO" id="GO:0015450">
    <property type="term" value="F:protein-transporting ATPase activity"/>
    <property type="evidence" value="ECO:0007669"/>
    <property type="project" value="InterPro"/>
</dbReference>
<feature type="transmembrane region" description="Helical" evidence="9">
    <location>
        <begin position="243"/>
        <end position="262"/>
    </location>
</feature>
<dbReference type="SUPFAM" id="SSF82866">
    <property type="entry name" value="Multidrug efflux transporter AcrB transmembrane domain"/>
    <property type="match status" value="1"/>
</dbReference>
<evidence type="ECO:0000259" key="12">
    <source>
        <dbReference type="Pfam" id="PF21760"/>
    </source>
</evidence>
<dbReference type="HAMAP" id="MF_01463_B">
    <property type="entry name" value="SecD_B"/>
    <property type="match status" value="1"/>
</dbReference>